<accession>A0A8X6GH33</accession>
<sequence>MLNIHQRKTSNDETPKQEVIVLVRIYKKVSFSFQFCFTLRESFPLFVLSIVFSSAIFSSATLFYSVSIRLLCNAWLHPNAHLTTETGGMKLLKKEQEEKNKLCSTLIPKRTSKIRCQGGLVEHVRIDGFLEDWRLLCNF</sequence>
<comment type="caution">
    <text evidence="2">The sequence shown here is derived from an EMBL/GenBank/DDBJ whole genome shotgun (WGS) entry which is preliminary data.</text>
</comment>
<protein>
    <recommendedName>
        <fullName evidence="4">Transmembrane protein</fullName>
    </recommendedName>
</protein>
<keyword evidence="1" id="KW-0472">Membrane</keyword>
<keyword evidence="3" id="KW-1185">Reference proteome</keyword>
<feature type="transmembrane region" description="Helical" evidence="1">
    <location>
        <begin position="43"/>
        <end position="64"/>
    </location>
</feature>
<proteinExistence type="predicted"/>
<dbReference type="AlphaFoldDB" id="A0A8X6GH33"/>
<dbReference type="Proteomes" id="UP000887116">
    <property type="component" value="Unassembled WGS sequence"/>
</dbReference>
<evidence type="ECO:0008006" key="4">
    <source>
        <dbReference type="Google" id="ProtNLM"/>
    </source>
</evidence>
<evidence type="ECO:0000256" key="1">
    <source>
        <dbReference type="SAM" id="Phobius"/>
    </source>
</evidence>
<keyword evidence="1" id="KW-0812">Transmembrane</keyword>
<evidence type="ECO:0000313" key="3">
    <source>
        <dbReference type="Proteomes" id="UP000887116"/>
    </source>
</evidence>
<name>A0A8X6GH33_TRICU</name>
<reference evidence="2" key="1">
    <citation type="submission" date="2020-07" db="EMBL/GenBank/DDBJ databases">
        <title>Multicomponent nature underlies the extraordinary mechanical properties of spider dragline silk.</title>
        <authorList>
            <person name="Kono N."/>
            <person name="Nakamura H."/>
            <person name="Mori M."/>
            <person name="Yoshida Y."/>
            <person name="Ohtoshi R."/>
            <person name="Malay A.D."/>
            <person name="Moran D.A.P."/>
            <person name="Tomita M."/>
            <person name="Numata K."/>
            <person name="Arakawa K."/>
        </authorList>
    </citation>
    <scope>NUCLEOTIDE SEQUENCE</scope>
</reference>
<organism evidence="2 3">
    <name type="scientific">Trichonephila clavata</name>
    <name type="common">Joro spider</name>
    <name type="synonym">Nephila clavata</name>
    <dbReference type="NCBI Taxonomy" id="2740835"/>
    <lineage>
        <taxon>Eukaryota</taxon>
        <taxon>Metazoa</taxon>
        <taxon>Ecdysozoa</taxon>
        <taxon>Arthropoda</taxon>
        <taxon>Chelicerata</taxon>
        <taxon>Arachnida</taxon>
        <taxon>Araneae</taxon>
        <taxon>Araneomorphae</taxon>
        <taxon>Entelegynae</taxon>
        <taxon>Araneoidea</taxon>
        <taxon>Nephilidae</taxon>
        <taxon>Trichonephila</taxon>
    </lineage>
</organism>
<keyword evidence="1" id="KW-1133">Transmembrane helix</keyword>
<gene>
    <name evidence="2" type="ORF">TNCT_192051</name>
</gene>
<evidence type="ECO:0000313" key="2">
    <source>
        <dbReference type="EMBL" id="GFR04217.1"/>
    </source>
</evidence>
<dbReference type="EMBL" id="BMAO01005831">
    <property type="protein sequence ID" value="GFR04217.1"/>
    <property type="molecule type" value="Genomic_DNA"/>
</dbReference>